<organism evidence="3">
    <name type="scientific">Eucalyptus grandis</name>
    <name type="common">Flooded gum</name>
    <dbReference type="NCBI Taxonomy" id="71139"/>
    <lineage>
        <taxon>Eukaryota</taxon>
        <taxon>Viridiplantae</taxon>
        <taxon>Streptophyta</taxon>
        <taxon>Embryophyta</taxon>
        <taxon>Tracheophyta</taxon>
        <taxon>Spermatophyta</taxon>
        <taxon>Magnoliopsida</taxon>
        <taxon>eudicotyledons</taxon>
        <taxon>Gunneridae</taxon>
        <taxon>Pentapetalae</taxon>
        <taxon>rosids</taxon>
        <taxon>malvids</taxon>
        <taxon>Myrtales</taxon>
        <taxon>Myrtaceae</taxon>
        <taxon>Myrtoideae</taxon>
        <taxon>Eucalypteae</taxon>
        <taxon>Eucalyptus</taxon>
    </lineage>
</organism>
<gene>
    <name evidence="3" type="ORF">EUGRSUZ_E00752</name>
</gene>
<dbReference type="eggNOG" id="KOG4585">
    <property type="taxonomic scope" value="Eukaryota"/>
</dbReference>
<feature type="domain" description="5'-3' DNA helicase ZGRF1-like N-terminal" evidence="2">
    <location>
        <begin position="276"/>
        <end position="352"/>
    </location>
</feature>
<dbReference type="STRING" id="71139.A0A059C246"/>
<sequence>MDEAPTKWNVTFTKHLKQKRKVYRDGFLSLHSSSAKDFGFDCPRGLFCSVVLVVVLPAIELVLSGLGHAVIDDRIFQQVMLYDDSDQLLECRILKNDEVVCSGETLTFNAYLVDVGEPEEGQEPLDDTYACSRENKVPKRTNLLHRNKFINVSDCAGDEKTIVEKHKQQTISLSPSQKIIREFKKNEMNKYGVLQASPNSRTSSTTDSRFLNKAEEVSPREMMEFPGHFVEVGNREANHESLRELNLNASGNSFSSLHKLNMQKQQRNATTIKSAVKEWQVLYTAQVNQKAKKYHDGFLQLEVHGSLGRQVTLYDASRKILVNKFLRRDEVLGTGKSLVFDSHLVDIGEHVVKEKGPMGLNDLEPCLAAGEMRTGHGEVDGAKVDQSILGVPWHKHGDNTSGKVHPRRDSDSNSGISVMKSTDCIRRVSETKPLRDACQILSVLRKPLDQVAIAENSYERKASFAFLTKELQDPEKFCDGAQRQRAPAAELASVENVDTGNLTDTTNNEKLPGLMKSKELASEFNESYLMGDFAIANSQPSHGQADPKCCSDNLVSEASLSHGSHSDASDKRMDLEGDRDPLIVKAECPSFDLGF</sequence>
<dbReference type="Gramene" id="KCW72291">
    <property type="protein sequence ID" value="KCW72291"/>
    <property type="gene ID" value="EUGRSUZ_E00752"/>
</dbReference>
<evidence type="ECO:0000313" key="3">
    <source>
        <dbReference type="EMBL" id="KCW72291.1"/>
    </source>
</evidence>
<protein>
    <recommendedName>
        <fullName evidence="2">5'-3' DNA helicase ZGRF1-like N-terminal domain-containing protein</fullName>
    </recommendedName>
</protein>
<dbReference type="GO" id="GO:0006302">
    <property type="term" value="P:double-strand break repair"/>
    <property type="evidence" value="ECO:0000318"/>
    <property type="project" value="GO_Central"/>
</dbReference>
<feature type="region of interest" description="Disordered" evidence="1">
    <location>
        <begin position="395"/>
        <end position="416"/>
    </location>
</feature>
<dbReference type="InterPro" id="IPR052800">
    <property type="entry name" value="DNA_Repair_Helicase_ZGRF1"/>
</dbReference>
<accession>A0A059C246</accession>
<evidence type="ECO:0000259" key="2">
    <source>
        <dbReference type="Pfam" id="PF10382"/>
    </source>
</evidence>
<name>A0A059C246_EUCGR</name>
<dbReference type="InParanoid" id="A0A059C246"/>
<reference evidence="3" key="1">
    <citation type="submission" date="2013-07" db="EMBL/GenBank/DDBJ databases">
        <title>The genome of Eucalyptus grandis.</title>
        <authorList>
            <person name="Schmutz J."/>
            <person name="Hayes R."/>
            <person name="Myburg A."/>
            <person name="Tuskan G."/>
            <person name="Grattapaglia D."/>
            <person name="Rokhsar D.S."/>
        </authorList>
    </citation>
    <scope>NUCLEOTIDE SEQUENCE</scope>
    <source>
        <tissue evidence="3">Leaf extractions</tissue>
    </source>
</reference>
<dbReference type="PANTHER" id="PTHR28535">
    <property type="entry name" value="ZINC FINGER GRF-TYPE CONTAINING 1"/>
    <property type="match status" value="1"/>
</dbReference>
<dbReference type="Pfam" id="PF10382">
    <property type="entry name" value="ZGRF1-like_N"/>
    <property type="match status" value="1"/>
</dbReference>
<dbReference type="InterPro" id="IPR018838">
    <property type="entry name" value="ZGRF1-like_N"/>
</dbReference>
<dbReference type="PANTHER" id="PTHR28535:SF1">
    <property type="entry name" value="PROTEIN ZGRF1"/>
    <property type="match status" value="1"/>
</dbReference>
<dbReference type="GO" id="GO:0035861">
    <property type="term" value="C:site of double-strand break"/>
    <property type="evidence" value="ECO:0000318"/>
    <property type="project" value="GO_Central"/>
</dbReference>
<dbReference type="EMBL" id="KK198757">
    <property type="protein sequence ID" value="KCW72291.1"/>
    <property type="molecule type" value="Genomic_DNA"/>
</dbReference>
<evidence type="ECO:0000256" key="1">
    <source>
        <dbReference type="SAM" id="MobiDB-lite"/>
    </source>
</evidence>
<dbReference type="AlphaFoldDB" id="A0A059C246"/>
<dbReference type="GO" id="GO:0005634">
    <property type="term" value="C:nucleus"/>
    <property type="evidence" value="ECO:0000318"/>
    <property type="project" value="GO_Central"/>
</dbReference>
<proteinExistence type="predicted"/>